<evidence type="ECO:0000313" key="3">
    <source>
        <dbReference type="EMBL" id="GIF95919.1"/>
    </source>
</evidence>
<proteinExistence type="predicted"/>
<dbReference type="RefSeq" id="WP_120320984.1">
    <property type="nucleotide sequence ID" value="NZ_BONH01000002.1"/>
</dbReference>
<keyword evidence="1" id="KW-0418">Kinase</keyword>
<name>A0A8J3KIU8_9ACTN</name>
<accession>A0A8J3KIU8</accession>
<organism evidence="3 4">
    <name type="scientific">Catellatospora citrea</name>
    <dbReference type="NCBI Taxonomy" id="53366"/>
    <lineage>
        <taxon>Bacteria</taxon>
        <taxon>Bacillati</taxon>
        <taxon>Actinomycetota</taxon>
        <taxon>Actinomycetes</taxon>
        <taxon>Micromonosporales</taxon>
        <taxon>Micromonosporaceae</taxon>
        <taxon>Catellatospora</taxon>
    </lineage>
</organism>
<evidence type="ECO:0000313" key="4">
    <source>
        <dbReference type="Proteomes" id="UP000659904"/>
    </source>
</evidence>
<comment type="caution">
    <text evidence="3">The sequence shown here is derived from an EMBL/GenBank/DDBJ whole genome shotgun (WGS) entry which is preliminary data.</text>
</comment>
<dbReference type="Proteomes" id="UP000659904">
    <property type="component" value="Unassembled WGS sequence"/>
</dbReference>
<keyword evidence="1" id="KW-0723">Serine/threonine-protein kinase</keyword>
<dbReference type="AlphaFoldDB" id="A0A8J3KIU8"/>
<evidence type="ECO:0000256" key="1">
    <source>
        <dbReference type="ARBA" id="ARBA00022527"/>
    </source>
</evidence>
<gene>
    <name evidence="3" type="ORF">Cci01nite_10130</name>
</gene>
<dbReference type="PANTHER" id="PTHR35526:SF3">
    <property type="entry name" value="ANTI-SIGMA-F FACTOR RSBW"/>
    <property type="match status" value="1"/>
</dbReference>
<dbReference type="Gene3D" id="3.30.565.10">
    <property type="entry name" value="Histidine kinase-like ATPase, C-terminal domain"/>
    <property type="match status" value="1"/>
</dbReference>
<dbReference type="SUPFAM" id="SSF55874">
    <property type="entry name" value="ATPase domain of HSP90 chaperone/DNA topoisomerase II/histidine kinase"/>
    <property type="match status" value="1"/>
</dbReference>
<dbReference type="EMBL" id="BONH01000002">
    <property type="protein sequence ID" value="GIF95919.1"/>
    <property type="molecule type" value="Genomic_DNA"/>
</dbReference>
<keyword evidence="4" id="KW-1185">Reference proteome</keyword>
<dbReference type="InterPro" id="IPR036890">
    <property type="entry name" value="HATPase_C_sf"/>
</dbReference>
<sequence length="142" mass="14960">MTAEAGRFPDPPSTAEPAGLDTVFVADDLYALRASVAAHAGELGLAEPGLGRLLVVATELATNAIRHGGGRGRLRLWRQDGAIYCEVSDEGPGIADTGSAGMQQVPLSTEGGRGLWVVRQFTDEVRFTGRDPGIVITVKFQL</sequence>
<feature type="domain" description="Histidine kinase/HSP90-like ATPase" evidence="2">
    <location>
        <begin position="27"/>
        <end position="138"/>
    </location>
</feature>
<dbReference type="InterPro" id="IPR050267">
    <property type="entry name" value="Anti-sigma-factor_SerPK"/>
</dbReference>
<protein>
    <recommendedName>
        <fullName evidence="2">Histidine kinase/HSP90-like ATPase domain-containing protein</fullName>
    </recommendedName>
</protein>
<keyword evidence="1" id="KW-0808">Transferase</keyword>
<dbReference type="CDD" id="cd16936">
    <property type="entry name" value="HATPase_RsbW-like"/>
    <property type="match status" value="1"/>
</dbReference>
<dbReference type="InterPro" id="IPR003594">
    <property type="entry name" value="HATPase_dom"/>
</dbReference>
<reference evidence="3 4" key="1">
    <citation type="submission" date="2021-01" db="EMBL/GenBank/DDBJ databases">
        <title>Whole genome shotgun sequence of Catellatospora citrea NBRC 14495.</title>
        <authorList>
            <person name="Komaki H."/>
            <person name="Tamura T."/>
        </authorList>
    </citation>
    <scope>NUCLEOTIDE SEQUENCE [LARGE SCALE GENOMIC DNA]</scope>
    <source>
        <strain evidence="3 4">NBRC 14495</strain>
    </source>
</reference>
<dbReference type="Pfam" id="PF13581">
    <property type="entry name" value="HATPase_c_2"/>
    <property type="match status" value="1"/>
</dbReference>
<dbReference type="GO" id="GO:0004674">
    <property type="term" value="F:protein serine/threonine kinase activity"/>
    <property type="evidence" value="ECO:0007669"/>
    <property type="project" value="UniProtKB-KW"/>
</dbReference>
<dbReference type="PANTHER" id="PTHR35526">
    <property type="entry name" value="ANTI-SIGMA-F FACTOR RSBW-RELATED"/>
    <property type="match status" value="1"/>
</dbReference>
<evidence type="ECO:0000259" key="2">
    <source>
        <dbReference type="Pfam" id="PF13581"/>
    </source>
</evidence>